<dbReference type="RefSeq" id="WP_183225139.1">
    <property type="nucleotide sequence ID" value="NZ_BMPW01000020.1"/>
</dbReference>
<gene>
    <name evidence="1" type="ORF">FHR83_006766</name>
</gene>
<sequence length="99" mass="11025">MFGITRDNSPQPAGPAVPPLHYQHCREDVNAYYQQFGDKYDYDKKLALGVVDAAEAAGVSVWKALPTEDGFTYESRLRLAAVWKKAGRGPAADREEFYA</sequence>
<dbReference type="AlphaFoldDB" id="A0A7W5AMW2"/>
<reference evidence="1 2" key="1">
    <citation type="submission" date="2020-08" db="EMBL/GenBank/DDBJ databases">
        <title>Genomic Encyclopedia of Type Strains, Phase III (KMG-III): the genomes of soil and plant-associated and newly described type strains.</title>
        <authorList>
            <person name="Whitman W."/>
        </authorList>
    </citation>
    <scope>NUCLEOTIDE SEQUENCE [LARGE SCALE GENOMIC DNA]</scope>
    <source>
        <strain evidence="1 2">CECT 3287</strain>
    </source>
</reference>
<keyword evidence="2" id="KW-1185">Reference proteome</keyword>
<proteinExistence type="predicted"/>
<organism evidence="1 2">
    <name type="scientific">Actinoplanes campanulatus</name>
    <dbReference type="NCBI Taxonomy" id="113559"/>
    <lineage>
        <taxon>Bacteria</taxon>
        <taxon>Bacillati</taxon>
        <taxon>Actinomycetota</taxon>
        <taxon>Actinomycetes</taxon>
        <taxon>Micromonosporales</taxon>
        <taxon>Micromonosporaceae</taxon>
        <taxon>Actinoplanes</taxon>
    </lineage>
</organism>
<evidence type="ECO:0000313" key="1">
    <source>
        <dbReference type="EMBL" id="MBB3099060.1"/>
    </source>
</evidence>
<evidence type="ECO:0000313" key="2">
    <source>
        <dbReference type="Proteomes" id="UP000590749"/>
    </source>
</evidence>
<dbReference type="EMBL" id="JACHXF010000017">
    <property type="protein sequence ID" value="MBB3099060.1"/>
    <property type="molecule type" value="Genomic_DNA"/>
</dbReference>
<comment type="caution">
    <text evidence="1">The sequence shown here is derived from an EMBL/GenBank/DDBJ whole genome shotgun (WGS) entry which is preliminary data.</text>
</comment>
<dbReference type="Proteomes" id="UP000590749">
    <property type="component" value="Unassembled WGS sequence"/>
</dbReference>
<protein>
    <submittedName>
        <fullName evidence="1">Uncharacterized protein</fullName>
    </submittedName>
</protein>
<accession>A0A7W5AMW2</accession>
<name>A0A7W5AMW2_9ACTN</name>